<dbReference type="EMBL" id="QKNX01000003">
    <property type="protein sequence ID" value="TKR25627.1"/>
    <property type="molecule type" value="Genomic_DNA"/>
</dbReference>
<protein>
    <submittedName>
        <fullName evidence="1">Uncharacterized protein</fullName>
    </submittedName>
</protein>
<evidence type="ECO:0000313" key="2">
    <source>
        <dbReference type="Proteomes" id="UP000308037"/>
    </source>
</evidence>
<dbReference type="OrthoDB" id="199125at2157"/>
<dbReference type="Proteomes" id="UP000308037">
    <property type="component" value="Unassembled WGS sequence"/>
</dbReference>
<evidence type="ECO:0000313" key="1">
    <source>
        <dbReference type="EMBL" id="TKR25627.1"/>
    </source>
</evidence>
<proteinExistence type="predicted"/>
<accession>A0A4U5JDD1</accession>
<keyword evidence="2" id="KW-1185">Reference proteome</keyword>
<gene>
    <name evidence="1" type="ORF">DM868_09445</name>
</gene>
<reference evidence="1 2" key="1">
    <citation type="submission" date="2019-04" db="EMBL/GenBank/DDBJ databases">
        <title>Natronomonas sp. F20-122 a newhaloarchaeon isolated from a saline saltern of Isla Bacuta, Huelva, Spain.</title>
        <authorList>
            <person name="Duran-Viseras A."/>
            <person name="Sanchez-Porro C."/>
            <person name="Ventosa A."/>
        </authorList>
    </citation>
    <scope>NUCLEOTIDE SEQUENCE [LARGE SCALE GENOMIC DNA]</scope>
    <source>
        <strain evidence="1 2">F20-122</strain>
    </source>
</reference>
<name>A0A4U5JDD1_9EURY</name>
<dbReference type="Pfam" id="PF24376">
    <property type="entry name" value="DUF7532"/>
    <property type="match status" value="1"/>
</dbReference>
<sequence>MHFDQRTQTALREFGLDTEEIAELSRSVADAAAADARDIERFFSGLDVVHSDMTLAHSSAEFPEHRLEYVDLYTHGADLRGYVAFDGWGVPVEGGRLLSDSIVELTLGPTVHDRVRFAADRDEL</sequence>
<dbReference type="AlphaFoldDB" id="A0A4U5JDD1"/>
<comment type="caution">
    <text evidence="1">The sequence shown here is derived from an EMBL/GenBank/DDBJ whole genome shotgun (WGS) entry which is preliminary data.</text>
</comment>
<dbReference type="InterPro" id="IPR055954">
    <property type="entry name" value="DUF7532"/>
</dbReference>
<organism evidence="1 2">
    <name type="scientific">Natronomonas salsuginis</name>
    <dbReference type="NCBI Taxonomy" id="2217661"/>
    <lineage>
        <taxon>Archaea</taxon>
        <taxon>Methanobacteriati</taxon>
        <taxon>Methanobacteriota</taxon>
        <taxon>Stenosarchaea group</taxon>
        <taxon>Halobacteria</taxon>
        <taxon>Halobacteriales</taxon>
        <taxon>Natronomonadaceae</taxon>
        <taxon>Natronomonas</taxon>
    </lineage>
</organism>
<dbReference type="RefSeq" id="WP_137276634.1">
    <property type="nucleotide sequence ID" value="NZ_QKNX01000003.1"/>
</dbReference>